<evidence type="ECO:0000313" key="2">
    <source>
        <dbReference type="EMBL" id="CAK7227719.1"/>
    </source>
</evidence>
<dbReference type="Pfam" id="PF09441">
    <property type="entry name" value="Abp2"/>
    <property type="match status" value="1"/>
</dbReference>
<reference evidence="2 3" key="1">
    <citation type="submission" date="2024-01" db="EMBL/GenBank/DDBJ databases">
        <authorList>
            <person name="Allen C."/>
            <person name="Tagirdzhanova G."/>
        </authorList>
    </citation>
    <scope>NUCLEOTIDE SEQUENCE [LARGE SCALE GENOMIC DNA]</scope>
</reference>
<gene>
    <name evidence="2" type="ORF">SBRCBS47491_006663</name>
</gene>
<feature type="compositionally biased region" description="Low complexity" evidence="1">
    <location>
        <begin position="394"/>
        <end position="407"/>
    </location>
</feature>
<feature type="compositionally biased region" description="Polar residues" evidence="1">
    <location>
        <begin position="408"/>
        <end position="421"/>
    </location>
</feature>
<sequence>MQQPASGLYVGQTAPTSAPTSMTHVGGMPPSVNGLGAVSAQQQSQSPTGAMLPNRTVTAATIEDAYVSFILACNPAVSPSTDTTALREAFRTPPRSDGKSFSIFTLYQLICQLEDREIKTWAELALKLGVEPPDQDKGQSSQKIQQYAVRLKRWMHSMHVNAFFDYLMDRPHPYWTNIPTGPYPVSEHLRDGVAAKDDMALRALIPEIKPRRGRRRPDDDDQEFFGGRSPPRRQRLDDYVDDLSAPESAAGRWSVHSDGSSEFGLSHRQHVQASDMTGVVQSHLQTPPPAWSAGLMNTPLSVYPQSAVTPSTRLNSWADEPRSAVTPSSSQPARKPGRRHGAKVVSSAWRSSGAGGSGKTRGRPPINRNGNHHTIPPASTQEAAFPPTSTVGRTTPTYPPVTSTYSSHMESTTSAPHASMSIQEVPPMSALAHLLRRHSHSLLLHKYDPAALELPLPMDFAPDPSGQHSQTPSLVDTHSPAGGTNIGSGTTGATSVTPEIVPDVAAGMDFEIMQKPGGDHNAPNAAPRPKPIYSVQFGAGAPGDRTNIDEIEAYFMTEVFAATWYDENDQRIPPCSVEEACALVDIVIEDLVKGASCREAFLINLAALAGGKILMSKAETRIKRLERTADYTKYDFSWELRFGDVCGQFSITEVVEHARWKTMATDVKASVARAVGLKTEAEERAEQPLPPKGTNPYSGGITASMDGGRMKFPMQGGTINAGGRYENFGPGTVPRVNPGLQNYTPDGSTDLNFGAPAGSQHSTGGGTTPNGSTANAADENAELAAIWEGKYRHLLQLLYKRDRQLDRTRYAVLQGIRKTYDDDNIRKV</sequence>
<feature type="compositionally biased region" description="Polar residues" evidence="1">
    <location>
        <begin position="13"/>
        <end position="23"/>
    </location>
</feature>
<dbReference type="InterPro" id="IPR018562">
    <property type="entry name" value="ARS-binding_2"/>
</dbReference>
<dbReference type="EMBL" id="CAWUHC010000067">
    <property type="protein sequence ID" value="CAK7227719.1"/>
    <property type="molecule type" value="Genomic_DNA"/>
</dbReference>
<feature type="compositionally biased region" description="Polar residues" evidence="1">
    <location>
        <begin position="377"/>
        <end position="393"/>
    </location>
</feature>
<protein>
    <recommendedName>
        <fullName evidence="4">Ars-binding protein</fullName>
    </recommendedName>
</protein>
<dbReference type="PANTHER" id="PTHR42048">
    <property type="entry name" value="ARS-BINDING PROTEIN 2"/>
    <property type="match status" value="1"/>
</dbReference>
<dbReference type="Proteomes" id="UP001642406">
    <property type="component" value="Unassembled WGS sequence"/>
</dbReference>
<feature type="region of interest" description="Disordered" evidence="1">
    <location>
        <begin position="1"/>
        <end position="50"/>
    </location>
</feature>
<feature type="region of interest" description="Disordered" evidence="1">
    <location>
        <begin position="458"/>
        <end position="496"/>
    </location>
</feature>
<feature type="region of interest" description="Disordered" evidence="1">
    <location>
        <begin position="204"/>
        <end position="237"/>
    </location>
</feature>
<feature type="compositionally biased region" description="Polar residues" evidence="1">
    <location>
        <begin position="39"/>
        <end position="48"/>
    </location>
</feature>
<evidence type="ECO:0008006" key="4">
    <source>
        <dbReference type="Google" id="ProtNLM"/>
    </source>
</evidence>
<keyword evidence="3" id="KW-1185">Reference proteome</keyword>
<accession>A0ABP0C6U2</accession>
<comment type="caution">
    <text evidence="2">The sequence shown here is derived from an EMBL/GenBank/DDBJ whole genome shotgun (WGS) entry which is preliminary data.</text>
</comment>
<proteinExistence type="predicted"/>
<feature type="region of interest" description="Disordered" evidence="1">
    <location>
        <begin position="753"/>
        <end position="775"/>
    </location>
</feature>
<name>A0ABP0C6U2_9PEZI</name>
<organism evidence="2 3">
    <name type="scientific">Sporothrix bragantina</name>
    <dbReference type="NCBI Taxonomy" id="671064"/>
    <lineage>
        <taxon>Eukaryota</taxon>
        <taxon>Fungi</taxon>
        <taxon>Dikarya</taxon>
        <taxon>Ascomycota</taxon>
        <taxon>Pezizomycotina</taxon>
        <taxon>Sordariomycetes</taxon>
        <taxon>Sordariomycetidae</taxon>
        <taxon>Ophiostomatales</taxon>
        <taxon>Ophiostomataceae</taxon>
        <taxon>Sporothrix</taxon>
    </lineage>
</organism>
<dbReference type="PANTHER" id="PTHR42048:SF1">
    <property type="entry name" value="ARS-BINDING PROTEIN 2"/>
    <property type="match status" value="1"/>
</dbReference>
<feature type="region of interest" description="Disordered" evidence="1">
    <location>
        <begin position="314"/>
        <end position="421"/>
    </location>
</feature>
<feature type="compositionally biased region" description="Polar residues" evidence="1">
    <location>
        <begin position="466"/>
        <end position="476"/>
    </location>
</feature>
<evidence type="ECO:0000256" key="1">
    <source>
        <dbReference type="SAM" id="MobiDB-lite"/>
    </source>
</evidence>
<evidence type="ECO:0000313" key="3">
    <source>
        <dbReference type="Proteomes" id="UP001642406"/>
    </source>
</evidence>